<proteinExistence type="predicted"/>
<dbReference type="HOGENOM" id="CLU_454225_0_0_1"/>
<organism evidence="1 2">
    <name type="scientific">Vairimorpha apis BRL 01</name>
    <dbReference type="NCBI Taxonomy" id="1037528"/>
    <lineage>
        <taxon>Eukaryota</taxon>
        <taxon>Fungi</taxon>
        <taxon>Fungi incertae sedis</taxon>
        <taxon>Microsporidia</taxon>
        <taxon>Nosematidae</taxon>
        <taxon>Vairimorpha</taxon>
    </lineage>
</organism>
<dbReference type="AlphaFoldDB" id="T0MGG2"/>
<sequence>MAHKVVNYPTRVSFDIVEPLFIYFKYVFICEKSFLYIVSNSREKGWIDDRSRNEYGEDNNIKTNLTNYNTNINSYLNTDSKIQSLKFNSTGGILFILLYNKIQIWNFNLKTLIKEINCSCINFVFDELRNRLILFYDKKYDIIKDVLDFEYDEMEDVSVDECKIYEKRVKINQDEEYKQINISGEKYYKINGDEEYLDKSSEDNDNFDYVDEFGDISSEDKEYNIKRDTDSDINKDINNNIFTCEEEYYEDNSNEETNNTETFNSKLKRKFVDDSSTNSENFENNKNKKYKDNFDNKKLLNNTFPIKVKKDSLLFYNDTGYLISLNGPDYDRIELRFHDKLIPSIEYKDYNKCTKGTFYKENILLSNTNYLYFISHGNEILKLELNNKYPVLFSLTSEYIILYNKLTTIYNHRGVCVYNFMVSNITSISCECTKNREFDEEMIIKKDENFEEENFFKKDISHEEDLISNSHANSISYTINNNKSYVRNIFYVFADHLYKIDLFNKTDIIPIPYTVTWSCIYNNKLYYKMENDVYLLDCKLSTRVTQDVEIPLAVVGNKLVCFKGEYKIVPVPTIEFIDIDKRNEIGKIEDNIKNERFNLFR</sequence>
<dbReference type="EMBL" id="KE647330">
    <property type="protein sequence ID" value="EQB60135.1"/>
    <property type="molecule type" value="Genomic_DNA"/>
</dbReference>
<dbReference type="Proteomes" id="UP000053780">
    <property type="component" value="Unassembled WGS sequence"/>
</dbReference>
<dbReference type="VEuPathDB" id="MicrosporidiaDB:NAPIS_ORF02312"/>
<reference evidence="1 2" key="1">
    <citation type="journal article" date="2013" name="BMC Genomics">
        <title>Genome sequencing and comparative genomics of honey bee microsporidia, Nosema apis reveal novel insights into host-parasite interactions.</title>
        <authorList>
            <person name="Chen Yp."/>
            <person name="Pettis J.S."/>
            <person name="Zhao Y."/>
            <person name="Liu X."/>
            <person name="Tallon L.J."/>
            <person name="Sadzewicz L.D."/>
            <person name="Li R."/>
            <person name="Zheng H."/>
            <person name="Huang S."/>
            <person name="Zhang X."/>
            <person name="Hamilton M.C."/>
            <person name="Pernal S.F."/>
            <person name="Melathopoulos A.P."/>
            <person name="Yan X."/>
            <person name="Evans J.D."/>
        </authorList>
    </citation>
    <scope>NUCLEOTIDE SEQUENCE [LARGE SCALE GENOMIC DNA]</scope>
    <source>
        <strain evidence="1 2">BRL 01</strain>
    </source>
</reference>
<gene>
    <name evidence="1" type="ORF">NAPIS_ORF02312</name>
</gene>
<evidence type="ECO:0000313" key="1">
    <source>
        <dbReference type="EMBL" id="EQB60135.1"/>
    </source>
</evidence>
<evidence type="ECO:0000313" key="2">
    <source>
        <dbReference type="Proteomes" id="UP000053780"/>
    </source>
</evidence>
<keyword evidence="2" id="KW-1185">Reference proteome</keyword>
<dbReference type="OrthoDB" id="2190823at2759"/>
<accession>T0MGG2</accession>
<name>T0MGG2_9MICR</name>
<protein>
    <submittedName>
        <fullName evidence="1">Uncharacterized protein</fullName>
    </submittedName>
</protein>